<reference evidence="1 2" key="1">
    <citation type="submission" date="2018-08" db="EMBL/GenBank/DDBJ databases">
        <title>A genome reference for cultivated species of the human gut microbiota.</title>
        <authorList>
            <person name="Zou Y."/>
            <person name="Xue W."/>
            <person name="Luo G."/>
        </authorList>
    </citation>
    <scope>NUCLEOTIDE SEQUENCE [LARGE SCALE GENOMIC DNA]</scope>
    <source>
        <strain evidence="1 2">AF28-26</strain>
    </source>
</reference>
<accession>A0A412B093</accession>
<protein>
    <submittedName>
        <fullName evidence="1">Uncharacterized protein</fullName>
    </submittedName>
</protein>
<proteinExistence type="predicted"/>
<dbReference type="Proteomes" id="UP000284751">
    <property type="component" value="Unassembled WGS sequence"/>
</dbReference>
<dbReference type="EMBL" id="QRTC01000006">
    <property type="protein sequence ID" value="RGQ43400.1"/>
    <property type="molecule type" value="Genomic_DNA"/>
</dbReference>
<evidence type="ECO:0000313" key="2">
    <source>
        <dbReference type="Proteomes" id="UP000284751"/>
    </source>
</evidence>
<gene>
    <name evidence="1" type="ORF">DWY99_03145</name>
</gene>
<dbReference type="AlphaFoldDB" id="A0A412B093"/>
<sequence>MRHNLNIRVSDKPKNGGVVACRTVSIREKLFTLLLGPKQKVMVVVPGNSVESIAITEVPMGGGVHE</sequence>
<name>A0A412B093_9FIRM</name>
<organism evidence="1 2">
    <name type="scientific">[Clostridium] leptum</name>
    <dbReference type="NCBI Taxonomy" id="1535"/>
    <lineage>
        <taxon>Bacteria</taxon>
        <taxon>Bacillati</taxon>
        <taxon>Bacillota</taxon>
        <taxon>Clostridia</taxon>
        <taxon>Eubacteriales</taxon>
        <taxon>Oscillospiraceae</taxon>
        <taxon>Oscillospiraceae incertae sedis</taxon>
    </lineage>
</organism>
<comment type="caution">
    <text evidence="1">The sequence shown here is derived from an EMBL/GenBank/DDBJ whole genome shotgun (WGS) entry which is preliminary data.</text>
</comment>
<evidence type="ECO:0000313" key="1">
    <source>
        <dbReference type="EMBL" id="RGQ43400.1"/>
    </source>
</evidence>